<dbReference type="SUPFAM" id="SSF55874">
    <property type="entry name" value="ATPase domain of HSP90 chaperone/DNA topoisomerase II/histidine kinase"/>
    <property type="match status" value="1"/>
</dbReference>
<dbReference type="InterPro" id="IPR050482">
    <property type="entry name" value="Sensor_HK_TwoCompSys"/>
</dbReference>
<feature type="transmembrane region" description="Helical" evidence="6">
    <location>
        <begin position="64"/>
        <end position="85"/>
    </location>
</feature>
<keyword evidence="6" id="KW-1133">Transmembrane helix</keyword>
<keyword evidence="9" id="KW-0547">Nucleotide-binding</keyword>
<keyword evidence="10" id="KW-1185">Reference proteome</keyword>
<keyword evidence="5" id="KW-0902">Two-component regulatory system</keyword>
<keyword evidence="9" id="KW-0067">ATP-binding</keyword>
<dbReference type="PRINTS" id="PR00344">
    <property type="entry name" value="BCTRLSENSOR"/>
</dbReference>
<dbReference type="PANTHER" id="PTHR24421">
    <property type="entry name" value="NITRATE/NITRITE SENSOR PROTEIN NARX-RELATED"/>
    <property type="match status" value="1"/>
</dbReference>
<evidence type="ECO:0000259" key="8">
    <source>
        <dbReference type="PROSITE" id="PS50109"/>
    </source>
</evidence>
<dbReference type="GO" id="GO:0005524">
    <property type="term" value="F:ATP binding"/>
    <property type="evidence" value="ECO:0007669"/>
    <property type="project" value="UniProtKB-KW"/>
</dbReference>
<dbReference type="RefSeq" id="WP_303302105.1">
    <property type="nucleotide sequence ID" value="NZ_BAABDA010000018.1"/>
</dbReference>
<dbReference type="EC" id="2.7.13.3" evidence="2"/>
<evidence type="ECO:0000256" key="5">
    <source>
        <dbReference type="ARBA" id="ARBA00023012"/>
    </source>
</evidence>
<keyword evidence="4" id="KW-0418">Kinase</keyword>
<evidence type="ECO:0000256" key="1">
    <source>
        <dbReference type="ARBA" id="ARBA00000085"/>
    </source>
</evidence>
<dbReference type="InterPro" id="IPR036890">
    <property type="entry name" value="HATPase_C_sf"/>
</dbReference>
<dbReference type="PANTHER" id="PTHR24421:SF10">
    <property type="entry name" value="NITRATE_NITRITE SENSOR PROTEIN NARQ"/>
    <property type="match status" value="1"/>
</dbReference>
<dbReference type="SMART" id="SM00387">
    <property type="entry name" value="HATPase_c"/>
    <property type="match status" value="1"/>
</dbReference>
<comment type="caution">
    <text evidence="9">The sequence shown here is derived from an EMBL/GenBank/DDBJ whole genome shotgun (WGS) entry which is preliminary data.</text>
</comment>
<accession>A0ABT8WP85</accession>
<name>A0ABT8WP85_9FLAO</name>
<evidence type="ECO:0000256" key="2">
    <source>
        <dbReference type="ARBA" id="ARBA00012438"/>
    </source>
</evidence>
<dbReference type="PROSITE" id="PS50109">
    <property type="entry name" value="HIS_KIN"/>
    <property type="match status" value="1"/>
</dbReference>
<dbReference type="InterPro" id="IPR003594">
    <property type="entry name" value="HATPase_dom"/>
</dbReference>
<dbReference type="CDD" id="cd16917">
    <property type="entry name" value="HATPase_UhpB-NarQ-NarX-like"/>
    <property type="match status" value="1"/>
</dbReference>
<keyword evidence="3" id="KW-0808">Transferase</keyword>
<organism evidence="9 10">
    <name type="scientific">Flavivirga jejuensis</name>
    <dbReference type="NCBI Taxonomy" id="870487"/>
    <lineage>
        <taxon>Bacteria</taxon>
        <taxon>Pseudomonadati</taxon>
        <taxon>Bacteroidota</taxon>
        <taxon>Flavobacteriia</taxon>
        <taxon>Flavobacteriales</taxon>
        <taxon>Flavobacteriaceae</taxon>
        <taxon>Flavivirga</taxon>
    </lineage>
</organism>
<dbReference type="Pfam" id="PF02518">
    <property type="entry name" value="HATPase_c"/>
    <property type="match status" value="1"/>
</dbReference>
<evidence type="ECO:0000256" key="6">
    <source>
        <dbReference type="SAM" id="Phobius"/>
    </source>
</evidence>
<evidence type="ECO:0000256" key="4">
    <source>
        <dbReference type="ARBA" id="ARBA00022777"/>
    </source>
</evidence>
<keyword evidence="6" id="KW-0812">Transmembrane</keyword>
<evidence type="ECO:0000313" key="10">
    <source>
        <dbReference type="Proteomes" id="UP001176806"/>
    </source>
</evidence>
<comment type="catalytic activity">
    <reaction evidence="1">
        <text>ATP + protein L-histidine = ADP + protein N-phospho-L-histidine.</text>
        <dbReference type="EC" id="2.7.13.3"/>
    </reaction>
</comment>
<protein>
    <recommendedName>
        <fullName evidence="2">histidine kinase</fullName>
        <ecNumber evidence="2">2.7.13.3</ecNumber>
    </recommendedName>
</protein>
<feature type="domain" description="Histidine kinase" evidence="8">
    <location>
        <begin position="233"/>
        <end position="318"/>
    </location>
</feature>
<evidence type="ECO:0000256" key="7">
    <source>
        <dbReference type="SAM" id="SignalP"/>
    </source>
</evidence>
<feature type="chain" id="PRO_5046038059" description="histidine kinase" evidence="7">
    <location>
        <begin position="20"/>
        <end position="318"/>
    </location>
</feature>
<sequence length="318" mass="36864">MNKYLFFIAWLLIIFNINAQNNSLDVMLDSIQKNERATKNKSIIKQYETDTYINKTKHLTTQNILIVVIGLIVILIFTLIFIIKVQITKNKILRFESEQQKANEEIYTLMLRQQAKVEEGRLLERHHISEELHDGILNRLLGARLGLEFLSLDQGKDKDKYTFYINEIQSIELEIRDLSHELKYTQLDTNKDFITILEGYISNQSNLHSFNYSINQNCNIFWEDINDYIKVNLYRIIQESIQNVIKHAKANTITINFSLNSNKLLLDITDDGIGFNSNKESDGIGLLNIKSRVSKLQGNLKIKSEIKKGTLLAINVPL</sequence>
<evidence type="ECO:0000256" key="3">
    <source>
        <dbReference type="ARBA" id="ARBA00022679"/>
    </source>
</evidence>
<keyword evidence="6" id="KW-0472">Membrane</keyword>
<feature type="signal peptide" evidence="7">
    <location>
        <begin position="1"/>
        <end position="19"/>
    </location>
</feature>
<evidence type="ECO:0000313" key="9">
    <source>
        <dbReference type="EMBL" id="MDO5974948.1"/>
    </source>
</evidence>
<dbReference type="InterPro" id="IPR005467">
    <property type="entry name" value="His_kinase_dom"/>
</dbReference>
<reference evidence="9" key="1">
    <citation type="submission" date="2023-07" db="EMBL/GenBank/DDBJ databases">
        <title>Two novel species in the genus Flavivirga.</title>
        <authorList>
            <person name="Kwon K."/>
        </authorList>
    </citation>
    <scope>NUCLEOTIDE SEQUENCE</scope>
    <source>
        <strain evidence="9">KACC 14158</strain>
    </source>
</reference>
<gene>
    <name evidence="9" type="ORF">Q4Q40_12185</name>
</gene>
<dbReference type="InterPro" id="IPR004358">
    <property type="entry name" value="Sig_transdc_His_kin-like_C"/>
</dbReference>
<dbReference type="EMBL" id="JAUOEL010000004">
    <property type="protein sequence ID" value="MDO5974948.1"/>
    <property type="molecule type" value="Genomic_DNA"/>
</dbReference>
<proteinExistence type="predicted"/>
<dbReference type="Proteomes" id="UP001176806">
    <property type="component" value="Unassembled WGS sequence"/>
</dbReference>
<dbReference type="Gene3D" id="3.30.565.10">
    <property type="entry name" value="Histidine kinase-like ATPase, C-terminal domain"/>
    <property type="match status" value="1"/>
</dbReference>
<keyword evidence="7" id="KW-0732">Signal</keyword>